<dbReference type="InterPro" id="IPR010129">
    <property type="entry name" value="T1SS_HlyD"/>
</dbReference>
<dbReference type="PANTHER" id="PTHR30386">
    <property type="entry name" value="MEMBRANE FUSION SUBUNIT OF EMRAB-TOLC MULTIDRUG EFFLUX PUMP"/>
    <property type="match status" value="1"/>
</dbReference>
<keyword evidence="7 9" id="KW-1133">Transmembrane helix</keyword>
<evidence type="ECO:0000256" key="2">
    <source>
        <dbReference type="ARBA" id="ARBA00009477"/>
    </source>
</evidence>
<keyword evidence="3 9" id="KW-0813">Transport</keyword>
<dbReference type="Proteomes" id="UP000232163">
    <property type="component" value="Unassembled WGS sequence"/>
</dbReference>
<dbReference type="Gene3D" id="2.40.30.170">
    <property type="match status" value="1"/>
</dbReference>
<evidence type="ECO:0000256" key="4">
    <source>
        <dbReference type="ARBA" id="ARBA00022475"/>
    </source>
</evidence>
<name>A0A2N9W556_9HYPH</name>
<dbReference type="NCBIfam" id="TIGR01843">
    <property type="entry name" value="type_I_hlyD"/>
    <property type="match status" value="1"/>
</dbReference>
<feature type="domain" description="AprE-like beta-barrel" evidence="11">
    <location>
        <begin position="358"/>
        <end position="411"/>
    </location>
</feature>
<accession>A0A2N9W556</accession>
<dbReference type="GO" id="GO:0005886">
    <property type="term" value="C:plasma membrane"/>
    <property type="evidence" value="ECO:0007669"/>
    <property type="project" value="UniProtKB-SubCell"/>
</dbReference>
<evidence type="ECO:0000256" key="1">
    <source>
        <dbReference type="ARBA" id="ARBA00004377"/>
    </source>
</evidence>
<keyword evidence="10" id="KW-0175">Coiled coil</keyword>
<dbReference type="PANTHER" id="PTHR30386:SF27">
    <property type="entry name" value="MEMBRANE FUSION PROTEIN (MFP) FAMILY PROTEIN"/>
    <property type="match status" value="1"/>
</dbReference>
<evidence type="ECO:0000256" key="3">
    <source>
        <dbReference type="ARBA" id="ARBA00022448"/>
    </source>
</evidence>
<dbReference type="PROSITE" id="PS00543">
    <property type="entry name" value="HLYD_FAMILY"/>
    <property type="match status" value="1"/>
</dbReference>
<organism evidence="12 13">
    <name type="scientific">Phyllobacterium zundukense</name>
    <dbReference type="NCBI Taxonomy" id="1867719"/>
    <lineage>
        <taxon>Bacteria</taxon>
        <taxon>Pseudomonadati</taxon>
        <taxon>Pseudomonadota</taxon>
        <taxon>Alphaproteobacteria</taxon>
        <taxon>Hyphomicrobiales</taxon>
        <taxon>Phyllobacteriaceae</taxon>
        <taxon>Phyllobacterium</taxon>
    </lineage>
</organism>
<proteinExistence type="inferred from homology"/>
<dbReference type="InterPro" id="IPR006144">
    <property type="entry name" value="Secretion_HlyD_CS"/>
</dbReference>
<comment type="subcellular location">
    <subcellularLocation>
        <location evidence="1 9">Cell inner membrane</location>
        <topology evidence="1 9">Single-pass membrane protein</topology>
    </subcellularLocation>
</comment>
<evidence type="ECO:0000256" key="7">
    <source>
        <dbReference type="ARBA" id="ARBA00022989"/>
    </source>
</evidence>
<evidence type="ECO:0000256" key="9">
    <source>
        <dbReference type="RuleBase" id="RU365093"/>
    </source>
</evidence>
<evidence type="ECO:0000313" key="12">
    <source>
        <dbReference type="EMBL" id="PIO46874.1"/>
    </source>
</evidence>
<dbReference type="GO" id="GO:0009306">
    <property type="term" value="P:protein secretion"/>
    <property type="evidence" value="ECO:0007669"/>
    <property type="project" value="InterPro"/>
</dbReference>
<dbReference type="Gene3D" id="2.40.50.100">
    <property type="match status" value="2"/>
</dbReference>
<gene>
    <name evidence="12" type="ORF">B5P45_00025</name>
</gene>
<reference evidence="12 13" key="1">
    <citation type="journal article" date="2017" name="Int J Environ Stud">
        <title>Does the Miocene-Pliocene relict legume Oxytropis triphylla form nitrogen-fixing nodules with a combination of bacterial strains?</title>
        <authorList>
            <person name="Safronova V."/>
            <person name="Belimov A."/>
            <person name="Sazanova A."/>
            <person name="Kuznetsova I."/>
            <person name="Popova J."/>
            <person name="Andronov E."/>
            <person name="Verkhozina A."/>
            <person name="Tikhonovich I."/>
        </authorList>
    </citation>
    <scope>NUCLEOTIDE SEQUENCE [LARGE SCALE GENOMIC DNA]</scope>
    <source>
        <strain evidence="12 13">Tri-38</strain>
    </source>
</reference>
<dbReference type="RefSeq" id="WP_100001898.1">
    <property type="nucleotide sequence ID" value="NZ_CP017941.1"/>
</dbReference>
<dbReference type="PRINTS" id="PR01490">
    <property type="entry name" value="RTXTOXIND"/>
</dbReference>
<evidence type="ECO:0000256" key="6">
    <source>
        <dbReference type="ARBA" id="ARBA00022692"/>
    </source>
</evidence>
<dbReference type="AlphaFoldDB" id="A0A2N9W556"/>
<keyword evidence="8 9" id="KW-0472">Membrane</keyword>
<dbReference type="KEGG" id="pht:BLM14_21070"/>
<feature type="transmembrane region" description="Helical" evidence="9">
    <location>
        <begin position="45"/>
        <end position="63"/>
    </location>
</feature>
<dbReference type="Pfam" id="PF26002">
    <property type="entry name" value="Beta-barrel_AprE"/>
    <property type="match status" value="1"/>
</dbReference>
<keyword evidence="6 9" id="KW-0812">Transmembrane</keyword>
<dbReference type="OrthoDB" id="9810980at2"/>
<sequence length="494" mass="52992">MSSPTVAAIKAKALKGAAKRQRDDTAFLPAALEILETPTSPIRTAFIWFICILASSALLWSYLGTFDIVATAQGKVQPTGRVKVIQSIEMGRTRAVPVSNGMTVKAGEVIVELDDTEIKAEETGIAAGLAAYRAEVARREAVLLTVAAWQKDGIWTSGPVAEQPISIPNDVPDVIRRREQLIYQADVTQLHSSLDNLAAQRGQRQTEIDGLTKTIAAQTALVTTLAERVAMRTELIPSAAGSRAQVIDALQSQQEAETSMVTQTGQLAAAYAALNVATSEAAKLANSFVADNVQKLSDAARRVDELEQQLVKASKRRQSMTIKSPIDGTVQASAITTVGQVVSAGSELMRIVPGNASLEIEAYLPNHDIGFVAAGQPAVIKIEAFPFTRYGTIEGRVDRVATDAIPEPDAQQLEGAAAKELESIIPTGNVQRMQNLVFPVTIKPDTTLIEVDGRNMPLSPGMAVTVEVKTGKRRILEYLFSPLAEISSQAMQER</sequence>
<comment type="similarity">
    <text evidence="2 9">Belongs to the membrane fusion protein (MFP) (TC 8.A.1) family.</text>
</comment>
<evidence type="ECO:0000256" key="5">
    <source>
        <dbReference type="ARBA" id="ARBA00022519"/>
    </source>
</evidence>
<evidence type="ECO:0000313" key="13">
    <source>
        <dbReference type="Proteomes" id="UP000232163"/>
    </source>
</evidence>
<evidence type="ECO:0000259" key="11">
    <source>
        <dbReference type="Pfam" id="PF26002"/>
    </source>
</evidence>
<dbReference type="EMBL" id="MZMT01000002">
    <property type="protein sequence ID" value="PIO46874.1"/>
    <property type="molecule type" value="Genomic_DNA"/>
</dbReference>
<feature type="coiled-coil region" evidence="10">
    <location>
        <begin position="289"/>
        <end position="323"/>
    </location>
</feature>
<keyword evidence="5 9" id="KW-0997">Cell inner membrane</keyword>
<dbReference type="InterPro" id="IPR058982">
    <property type="entry name" value="Beta-barrel_AprE"/>
</dbReference>
<comment type="caution">
    <text evidence="12">The sequence shown here is derived from an EMBL/GenBank/DDBJ whole genome shotgun (WGS) entry which is preliminary data.</text>
</comment>
<evidence type="ECO:0000256" key="8">
    <source>
        <dbReference type="ARBA" id="ARBA00023136"/>
    </source>
</evidence>
<dbReference type="InterPro" id="IPR050739">
    <property type="entry name" value="MFP"/>
</dbReference>
<evidence type="ECO:0000256" key="10">
    <source>
        <dbReference type="SAM" id="Coils"/>
    </source>
</evidence>
<keyword evidence="4 9" id="KW-1003">Cell membrane</keyword>
<protein>
    <recommendedName>
        <fullName evidence="9">Membrane fusion protein (MFP) family protein</fullName>
    </recommendedName>
</protein>
<keyword evidence="13" id="KW-1185">Reference proteome</keyword>